<dbReference type="InterPro" id="IPR000847">
    <property type="entry name" value="LysR_HTH_N"/>
</dbReference>
<dbReference type="SUPFAM" id="SSF46785">
    <property type="entry name" value="Winged helix' DNA-binding domain"/>
    <property type="match status" value="1"/>
</dbReference>
<evidence type="ECO:0000259" key="5">
    <source>
        <dbReference type="PROSITE" id="PS50931"/>
    </source>
</evidence>
<dbReference type="Pfam" id="PF00126">
    <property type="entry name" value="HTH_1"/>
    <property type="match status" value="1"/>
</dbReference>
<dbReference type="GO" id="GO:0006351">
    <property type="term" value="P:DNA-templated transcription"/>
    <property type="evidence" value="ECO:0007669"/>
    <property type="project" value="TreeGrafter"/>
</dbReference>
<evidence type="ECO:0000256" key="4">
    <source>
        <dbReference type="ARBA" id="ARBA00023163"/>
    </source>
</evidence>
<dbReference type="InterPro" id="IPR005119">
    <property type="entry name" value="LysR_subst-bd"/>
</dbReference>
<feature type="domain" description="HTH lysR-type" evidence="5">
    <location>
        <begin position="26"/>
        <end position="81"/>
    </location>
</feature>
<dbReference type="RefSeq" id="WP_377692673.1">
    <property type="nucleotide sequence ID" value="NZ_JBHLTK010000079.1"/>
</dbReference>
<proteinExistence type="inferred from homology"/>
<reference evidence="6 7" key="1">
    <citation type="submission" date="2020-04" db="EMBL/GenBank/DDBJ databases">
        <authorList>
            <person name="De Canck E."/>
        </authorList>
    </citation>
    <scope>NUCLEOTIDE SEQUENCE [LARGE SCALE GENOMIC DNA]</scope>
    <source>
        <strain evidence="6 7">LMG 29542</strain>
    </source>
</reference>
<evidence type="ECO:0000256" key="1">
    <source>
        <dbReference type="ARBA" id="ARBA00009437"/>
    </source>
</evidence>
<dbReference type="Proteomes" id="UP000494363">
    <property type="component" value="Unassembled WGS sequence"/>
</dbReference>
<dbReference type="InterPro" id="IPR036388">
    <property type="entry name" value="WH-like_DNA-bd_sf"/>
</dbReference>
<dbReference type="AlphaFoldDB" id="A0A6J5DW38"/>
<dbReference type="InterPro" id="IPR058163">
    <property type="entry name" value="LysR-type_TF_proteobact-type"/>
</dbReference>
<evidence type="ECO:0000256" key="3">
    <source>
        <dbReference type="ARBA" id="ARBA00023125"/>
    </source>
</evidence>
<protein>
    <recommendedName>
        <fullName evidence="5">HTH lysR-type domain-containing protein</fullName>
    </recommendedName>
</protein>
<organism evidence="6 7">
    <name type="scientific">Paraburkholderia humisilvae</name>
    <dbReference type="NCBI Taxonomy" id="627669"/>
    <lineage>
        <taxon>Bacteria</taxon>
        <taxon>Pseudomonadati</taxon>
        <taxon>Pseudomonadota</taxon>
        <taxon>Betaproteobacteria</taxon>
        <taxon>Burkholderiales</taxon>
        <taxon>Burkholderiaceae</taxon>
        <taxon>Paraburkholderia</taxon>
    </lineage>
</organism>
<gene>
    <name evidence="6" type="ORF">LMG29542_03005</name>
</gene>
<dbReference type="Gene3D" id="1.10.10.10">
    <property type="entry name" value="Winged helix-like DNA-binding domain superfamily/Winged helix DNA-binding domain"/>
    <property type="match status" value="1"/>
</dbReference>
<dbReference type="Pfam" id="PF03466">
    <property type="entry name" value="LysR_substrate"/>
    <property type="match status" value="1"/>
</dbReference>
<keyword evidence="7" id="KW-1185">Reference proteome</keyword>
<dbReference type="PANTHER" id="PTHR30537">
    <property type="entry name" value="HTH-TYPE TRANSCRIPTIONAL REGULATOR"/>
    <property type="match status" value="1"/>
</dbReference>
<accession>A0A6J5DW38</accession>
<dbReference type="Gene3D" id="3.40.190.290">
    <property type="match status" value="1"/>
</dbReference>
<dbReference type="InterPro" id="IPR036390">
    <property type="entry name" value="WH_DNA-bd_sf"/>
</dbReference>
<evidence type="ECO:0000313" key="7">
    <source>
        <dbReference type="Proteomes" id="UP000494363"/>
    </source>
</evidence>
<keyword evidence="4" id="KW-0804">Transcription</keyword>
<comment type="similarity">
    <text evidence="1">Belongs to the LysR transcriptional regulatory family.</text>
</comment>
<dbReference type="GO" id="GO:0043565">
    <property type="term" value="F:sequence-specific DNA binding"/>
    <property type="evidence" value="ECO:0007669"/>
    <property type="project" value="TreeGrafter"/>
</dbReference>
<keyword evidence="3" id="KW-0238">DNA-binding</keyword>
<dbReference type="EMBL" id="CADIKH010000012">
    <property type="protein sequence ID" value="CAB3757095.1"/>
    <property type="molecule type" value="Genomic_DNA"/>
</dbReference>
<evidence type="ECO:0000256" key="2">
    <source>
        <dbReference type="ARBA" id="ARBA00023015"/>
    </source>
</evidence>
<dbReference type="GO" id="GO:0003700">
    <property type="term" value="F:DNA-binding transcription factor activity"/>
    <property type="evidence" value="ECO:0007669"/>
    <property type="project" value="InterPro"/>
</dbReference>
<evidence type="ECO:0000313" key="6">
    <source>
        <dbReference type="EMBL" id="CAB3757095.1"/>
    </source>
</evidence>
<name>A0A6J5DW38_9BURK</name>
<dbReference type="PROSITE" id="PS50931">
    <property type="entry name" value="HTH_LYSR"/>
    <property type="match status" value="1"/>
</dbReference>
<keyword evidence="2" id="KW-0805">Transcription regulation</keyword>
<dbReference type="PANTHER" id="PTHR30537:SF3">
    <property type="entry name" value="TRANSCRIPTIONAL REGULATORY PROTEIN"/>
    <property type="match status" value="1"/>
</dbReference>
<sequence length="360" mass="39660">MRHHDSHRVALEEPSFMSDSLPSLCWDDLRVIKAVGESASLAAAAAALELNHSTVSRRLAVVERTLGTVLFDRRRSGYIPTDAGADFIELATRVENDILSVVRRVSGHAQSHTGDLRITTSDALLLDFLTPVIAGFRTRHRGVRIETIVGNRPLNLARGESDIAFRTTVAPPENLFGRKLATVAWAVYGRRIDYDRAFPMMDQLFLHQWVSYGKGLAGLKAFAFVNDRVPHNNIVYRSDSVAGIASAISAGIGIGFLPCMHGNLVDSLVRIGPIVPEVYDELWVLTHPDICKSGRIAAFITYCAKAITPHRDFIEGRASRRDHPMGLRTGKACDRMPALKGADSACMQITMKGNRFWGTQ</sequence>
<dbReference type="SUPFAM" id="SSF53850">
    <property type="entry name" value="Periplasmic binding protein-like II"/>
    <property type="match status" value="1"/>
</dbReference>